<evidence type="ECO:0000313" key="2">
    <source>
        <dbReference type="EMBL" id="EGK71192.1"/>
    </source>
</evidence>
<organism evidence="2 3">
    <name type="scientific">Methyloversatilis universalis (strain ATCC BAA-1314 / DSM 25237 / JCM 13912 / CCUG 52030 / FAM5)</name>
    <dbReference type="NCBI Taxonomy" id="1000565"/>
    <lineage>
        <taxon>Bacteria</taxon>
        <taxon>Pseudomonadati</taxon>
        <taxon>Pseudomonadota</taxon>
        <taxon>Betaproteobacteria</taxon>
        <taxon>Nitrosomonadales</taxon>
        <taxon>Sterolibacteriaceae</taxon>
        <taxon>Methyloversatilis</taxon>
    </lineage>
</organism>
<comment type="caution">
    <text evidence="2">The sequence shown here is derived from an EMBL/GenBank/DDBJ whole genome shotgun (WGS) entry which is preliminary data.</text>
</comment>
<dbReference type="PANTHER" id="PTHR41521:SF4">
    <property type="entry name" value="BLR0684 PROTEIN"/>
    <property type="match status" value="1"/>
</dbReference>
<evidence type="ECO:0000313" key="3">
    <source>
        <dbReference type="Proteomes" id="UP000005019"/>
    </source>
</evidence>
<dbReference type="PANTHER" id="PTHR41521">
    <property type="match status" value="1"/>
</dbReference>
<feature type="domain" description="DUF1330" evidence="1">
    <location>
        <begin position="4"/>
        <end position="90"/>
    </location>
</feature>
<dbReference type="Pfam" id="PF07045">
    <property type="entry name" value="DUF1330"/>
    <property type="match status" value="1"/>
</dbReference>
<accession>F5RE61</accession>
<dbReference type="RefSeq" id="WP_008062286.1">
    <property type="nucleotide sequence ID" value="NZ_AFHG01000052.1"/>
</dbReference>
<dbReference type="STRING" id="1000565.METUNv1_02579"/>
<evidence type="ECO:0000259" key="1">
    <source>
        <dbReference type="Pfam" id="PF07045"/>
    </source>
</evidence>
<dbReference type="InterPro" id="IPR010753">
    <property type="entry name" value="DUF1330"/>
</dbReference>
<dbReference type="Gene3D" id="3.30.70.100">
    <property type="match status" value="1"/>
</dbReference>
<protein>
    <recommendedName>
        <fullName evidence="1">DUF1330 domain-containing protein</fullName>
    </recommendedName>
</protein>
<sequence length="95" mass="10299">MSYFVIGHIRVINAARWADYRARVGATLAPFGGELVMRGRVDAVLAGDWPRTDTVVLRFADAAGARAWHDSPAYQALVPLREAGADVVLVGYQGE</sequence>
<proteinExistence type="predicted"/>
<name>F5RE61_METUF</name>
<dbReference type="EMBL" id="AFHG01000052">
    <property type="protein sequence ID" value="EGK71192.1"/>
    <property type="molecule type" value="Genomic_DNA"/>
</dbReference>
<dbReference type="OrthoDB" id="516779at2"/>
<dbReference type="AlphaFoldDB" id="F5RE61"/>
<keyword evidence="3" id="KW-1185">Reference proteome</keyword>
<dbReference type="Proteomes" id="UP000005019">
    <property type="component" value="Unassembled WGS sequence"/>
</dbReference>
<gene>
    <name evidence="2" type="ORF">METUNv1_02579</name>
</gene>
<dbReference type="SUPFAM" id="SSF54909">
    <property type="entry name" value="Dimeric alpha+beta barrel"/>
    <property type="match status" value="1"/>
</dbReference>
<dbReference type="InterPro" id="IPR011008">
    <property type="entry name" value="Dimeric_a/b-barrel"/>
</dbReference>
<dbReference type="eggNOG" id="COG5470">
    <property type="taxonomic scope" value="Bacteria"/>
</dbReference>
<reference evidence="2 3" key="1">
    <citation type="journal article" date="2011" name="J. Bacteriol.">
        <title>Genome sequence of Methyloversatilis universalis FAM5T, a methylotrophic representative of the order Rhodocyclales.</title>
        <authorList>
            <person name="Kittichotirat W."/>
            <person name="Good N.M."/>
            <person name="Hall R."/>
            <person name="Bringel F."/>
            <person name="Lajus A."/>
            <person name="Medigue C."/>
            <person name="Smalley N.E."/>
            <person name="Beck D."/>
            <person name="Bumgarner R."/>
            <person name="Vuilleumier S."/>
            <person name="Kalyuzhnaya M.G."/>
        </authorList>
    </citation>
    <scope>NUCLEOTIDE SEQUENCE [LARGE SCALE GENOMIC DNA]</scope>
    <source>
        <strain evidence="3">ATCC BAA-1314 / JCM 13912 / FAM5</strain>
    </source>
</reference>